<organism evidence="2 3">
    <name type="scientific">Pseudonocardia adelaidensis</name>
    <dbReference type="NCBI Taxonomy" id="648754"/>
    <lineage>
        <taxon>Bacteria</taxon>
        <taxon>Bacillati</taxon>
        <taxon>Actinomycetota</taxon>
        <taxon>Actinomycetes</taxon>
        <taxon>Pseudonocardiales</taxon>
        <taxon>Pseudonocardiaceae</taxon>
        <taxon>Pseudonocardia</taxon>
    </lineage>
</organism>
<name>A0ABP9P5N6_9PSEU</name>
<protein>
    <submittedName>
        <fullName evidence="2">Uncharacterized protein</fullName>
    </submittedName>
</protein>
<dbReference type="Proteomes" id="UP001500804">
    <property type="component" value="Unassembled WGS sequence"/>
</dbReference>
<proteinExistence type="predicted"/>
<evidence type="ECO:0000256" key="1">
    <source>
        <dbReference type="SAM" id="MobiDB-lite"/>
    </source>
</evidence>
<sequence length="191" mass="20294">MSELGGSSAQPRLDDIPRTSAPAPGARPSAVVGRLRSIRPSRRAVLRGLVIGAAAAALVPLDWYLDRRTAAAVPASASRAEHTSCAPASYAEKANNWPFEGPAVCYGGWRRGSYPCANGYHREGFYEIDGEEMDSTRLSTECEGKNAWRWKGYRCSDAITDVVFASGDTYTGITIAACRLPEGAGVPVLGG</sequence>
<feature type="region of interest" description="Disordered" evidence="1">
    <location>
        <begin position="1"/>
        <end position="32"/>
    </location>
</feature>
<dbReference type="InterPro" id="IPR006311">
    <property type="entry name" value="TAT_signal"/>
</dbReference>
<gene>
    <name evidence="2" type="ORF">GCM10023320_79330</name>
</gene>
<reference evidence="3" key="1">
    <citation type="journal article" date="2019" name="Int. J. Syst. Evol. Microbiol.">
        <title>The Global Catalogue of Microorganisms (GCM) 10K type strain sequencing project: providing services to taxonomists for standard genome sequencing and annotation.</title>
        <authorList>
            <consortium name="The Broad Institute Genomics Platform"/>
            <consortium name="The Broad Institute Genome Sequencing Center for Infectious Disease"/>
            <person name="Wu L."/>
            <person name="Ma J."/>
        </authorList>
    </citation>
    <scope>NUCLEOTIDE SEQUENCE [LARGE SCALE GENOMIC DNA]</scope>
    <source>
        <strain evidence="3">JCM 18302</strain>
    </source>
</reference>
<keyword evidence="3" id="KW-1185">Reference proteome</keyword>
<evidence type="ECO:0000313" key="3">
    <source>
        <dbReference type="Proteomes" id="UP001500804"/>
    </source>
</evidence>
<dbReference type="PROSITE" id="PS51318">
    <property type="entry name" value="TAT"/>
    <property type="match status" value="1"/>
</dbReference>
<dbReference type="EMBL" id="BAABJO010000050">
    <property type="protein sequence ID" value="GAA5140958.1"/>
    <property type="molecule type" value="Genomic_DNA"/>
</dbReference>
<comment type="caution">
    <text evidence="2">The sequence shown here is derived from an EMBL/GenBank/DDBJ whole genome shotgun (WGS) entry which is preliminary data.</text>
</comment>
<evidence type="ECO:0000313" key="2">
    <source>
        <dbReference type="EMBL" id="GAA5140958.1"/>
    </source>
</evidence>
<feature type="compositionally biased region" description="Polar residues" evidence="1">
    <location>
        <begin position="1"/>
        <end position="10"/>
    </location>
</feature>
<dbReference type="RefSeq" id="WP_345612806.1">
    <property type="nucleotide sequence ID" value="NZ_BAABJO010000050.1"/>
</dbReference>
<accession>A0ABP9P5N6</accession>